<dbReference type="GO" id="GO:0044550">
    <property type="term" value="P:secondary metabolite biosynthetic process"/>
    <property type="evidence" value="ECO:0007669"/>
    <property type="project" value="UniProtKB-ARBA"/>
</dbReference>
<dbReference type="RefSeq" id="WP_085498274.1">
    <property type="nucleotide sequence ID" value="NZ_FXAZ01000008.1"/>
</dbReference>
<reference evidence="10 11" key="1">
    <citation type="submission" date="2017-04" db="EMBL/GenBank/DDBJ databases">
        <authorList>
            <person name="Afonso C.L."/>
            <person name="Miller P.J."/>
            <person name="Scott M.A."/>
            <person name="Spackman E."/>
            <person name="Goraichik I."/>
            <person name="Dimitrov K.M."/>
            <person name="Suarez D.L."/>
            <person name="Swayne D.E."/>
        </authorList>
    </citation>
    <scope>NUCLEOTIDE SEQUENCE [LARGE SCALE GENOMIC DNA]</scope>
    <source>
        <strain evidence="10 11">11</strain>
    </source>
</reference>
<keyword evidence="7" id="KW-0045">Antibiotic biosynthesis</keyword>
<dbReference type="Gene3D" id="3.30.300.30">
    <property type="match status" value="1"/>
</dbReference>
<feature type="domain" description="Carrier" evidence="9">
    <location>
        <begin position="966"/>
        <end position="1040"/>
    </location>
</feature>
<dbReference type="Proteomes" id="UP000193834">
    <property type="component" value="Unassembled WGS sequence"/>
</dbReference>
<dbReference type="Gene3D" id="3.30.559.10">
    <property type="entry name" value="Chloramphenicol acetyltransferase-like domain"/>
    <property type="match status" value="2"/>
</dbReference>
<keyword evidence="4" id="KW-0597">Phosphoprotein</keyword>
<evidence type="ECO:0000256" key="2">
    <source>
        <dbReference type="ARBA" id="ARBA00006432"/>
    </source>
</evidence>
<protein>
    <submittedName>
        <fullName evidence="10">Non-ribosomal peptide synthase domain TIGR01720/amino acid adenylation domain-containing protein</fullName>
    </submittedName>
</protein>
<dbReference type="NCBIfam" id="TIGR01720">
    <property type="entry name" value="NRPS-para261"/>
    <property type="match status" value="1"/>
</dbReference>
<accession>A0A1X7LV49</accession>
<dbReference type="PANTHER" id="PTHR45527">
    <property type="entry name" value="NONRIBOSOMAL PEPTIDE SYNTHETASE"/>
    <property type="match status" value="1"/>
</dbReference>
<dbReference type="InterPro" id="IPR000873">
    <property type="entry name" value="AMP-dep_synth/lig_dom"/>
</dbReference>
<evidence type="ECO:0000256" key="1">
    <source>
        <dbReference type="ARBA" id="ARBA00001957"/>
    </source>
</evidence>
<dbReference type="SUPFAM" id="SSF47336">
    <property type="entry name" value="ACP-like"/>
    <property type="match status" value="1"/>
</dbReference>
<proteinExistence type="inferred from homology"/>
<dbReference type="EMBL" id="FXAZ01000008">
    <property type="protein sequence ID" value="SMG57705.1"/>
    <property type="molecule type" value="Genomic_DNA"/>
</dbReference>
<dbReference type="GO" id="GO:0016874">
    <property type="term" value="F:ligase activity"/>
    <property type="evidence" value="ECO:0007669"/>
    <property type="project" value="UniProtKB-KW"/>
</dbReference>
<keyword evidence="8" id="KW-0511">Multifunctional enzyme</keyword>
<dbReference type="Pfam" id="PF00550">
    <property type="entry name" value="PP-binding"/>
    <property type="match status" value="1"/>
</dbReference>
<dbReference type="Gene3D" id="2.30.38.10">
    <property type="entry name" value="Luciferase, Domain 3"/>
    <property type="match status" value="1"/>
</dbReference>
<keyword evidence="6" id="KW-0677">Repeat</keyword>
<dbReference type="SUPFAM" id="SSF52777">
    <property type="entry name" value="CoA-dependent acyltransferases"/>
    <property type="match status" value="4"/>
</dbReference>
<dbReference type="InterPro" id="IPR010071">
    <property type="entry name" value="AA_adenyl_dom"/>
</dbReference>
<dbReference type="PANTHER" id="PTHR45527:SF14">
    <property type="entry name" value="PLIPASTATIN SYNTHASE SUBUNIT B"/>
    <property type="match status" value="1"/>
</dbReference>
<evidence type="ECO:0000256" key="3">
    <source>
        <dbReference type="ARBA" id="ARBA00022450"/>
    </source>
</evidence>
<dbReference type="STRING" id="1852522.SAMN06295960_4506"/>
<evidence type="ECO:0000256" key="7">
    <source>
        <dbReference type="ARBA" id="ARBA00023194"/>
    </source>
</evidence>
<dbReference type="FunFam" id="3.40.50.12780:FF:000012">
    <property type="entry name" value="Non-ribosomal peptide synthetase"/>
    <property type="match status" value="1"/>
</dbReference>
<dbReference type="OrthoDB" id="9765680at2"/>
<dbReference type="Gene3D" id="1.10.1200.10">
    <property type="entry name" value="ACP-like"/>
    <property type="match status" value="1"/>
</dbReference>
<evidence type="ECO:0000256" key="4">
    <source>
        <dbReference type="ARBA" id="ARBA00022553"/>
    </source>
</evidence>
<dbReference type="PROSITE" id="PS00012">
    <property type="entry name" value="PHOSPHOPANTETHEINE"/>
    <property type="match status" value="1"/>
</dbReference>
<dbReference type="FunFam" id="3.30.300.30:FF:000010">
    <property type="entry name" value="Enterobactin synthetase component F"/>
    <property type="match status" value="1"/>
</dbReference>
<dbReference type="InterPro" id="IPR020845">
    <property type="entry name" value="AMP-binding_CS"/>
</dbReference>
<comment type="similarity">
    <text evidence="2">Belongs to the ATP-dependent AMP-binding enzyme family.</text>
</comment>
<dbReference type="Pfam" id="PF00501">
    <property type="entry name" value="AMP-binding"/>
    <property type="match status" value="1"/>
</dbReference>
<dbReference type="GO" id="GO:0008610">
    <property type="term" value="P:lipid biosynthetic process"/>
    <property type="evidence" value="ECO:0007669"/>
    <property type="project" value="UniProtKB-ARBA"/>
</dbReference>
<dbReference type="InterPro" id="IPR001242">
    <property type="entry name" value="Condensation_dom"/>
</dbReference>
<keyword evidence="3" id="KW-0596">Phosphopantetheine</keyword>
<evidence type="ECO:0000256" key="6">
    <source>
        <dbReference type="ARBA" id="ARBA00022737"/>
    </source>
</evidence>
<dbReference type="InterPro" id="IPR023213">
    <property type="entry name" value="CAT-like_dom_sf"/>
</dbReference>
<dbReference type="SUPFAM" id="SSF56801">
    <property type="entry name" value="Acetyl-CoA synthetase-like"/>
    <property type="match status" value="1"/>
</dbReference>
<dbReference type="PROSITE" id="PS00455">
    <property type="entry name" value="AMP_BINDING"/>
    <property type="match status" value="1"/>
</dbReference>
<dbReference type="PROSITE" id="PS50075">
    <property type="entry name" value="CARRIER"/>
    <property type="match status" value="1"/>
</dbReference>
<keyword evidence="5" id="KW-0436">Ligase</keyword>
<evidence type="ECO:0000259" key="9">
    <source>
        <dbReference type="PROSITE" id="PS50075"/>
    </source>
</evidence>
<dbReference type="InterPro" id="IPR036736">
    <property type="entry name" value="ACP-like_sf"/>
</dbReference>
<gene>
    <name evidence="10" type="ORF">SAMN06295960_4506</name>
</gene>
<dbReference type="InterPro" id="IPR010060">
    <property type="entry name" value="NRPS_synth"/>
</dbReference>
<dbReference type="InterPro" id="IPR045851">
    <property type="entry name" value="AMP-bd_C_sf"/>
</dbReference>
<dbReference type="GO" id="GO:0005829">
    <property type="term" value="C:cytosol"/>
    <property type="evidence" value="ECO:0007669"/>
    <property type="project" value="TreeGrafter"/>
</dbReference>
<dbReference type="GO" id="GO:0043041">
    <property type="term" value="P:amino acid activation for nonribosomal peptide biosynthetic process"/>
    <property type="evidence" value="ECO:0007669"/>
    <property type="project" value="TreeGrafter"/>
</dbReference>
<dbReference type="Gene3D" id="3.40.50.980">
    <property type="match status" value="2"/>
</dbReference>
<evidence type="ECO:0000256" key="5">
    <source>
        <dbReference type="ARBA" id="ARBA00022598"/>
    </source>
</evidence>
<dbReference type="Gene3D" id="3.30.559.30">
    <property type="entry name" value="Nonribosomal peptide synthetase, condensation domain"/>
    <property type="match status" value="2"/>
</dbReference>
<comment type="cofactor">
    <cofactor evidence="1">
        <name>pantetheine 4'-phosphate</name>
        <dbReference type="ChEBI" id="CHEBI:47942"/>
    </cofactor>
</comment>
<dbReference type="GO" id="GO:0017000">
    <property type="term" value="P:antibiotic biosynthetic process"/>
    <property type="evidence" value="ECO:0007669"/>
    <property type="project" value="UniProtKB-KW"/>
</dbReference>
<dbReference type="FunFam" id="2.30.38.10:FF:000001">
    <property type="entry name" value="Non-ribosomal peptide synthetase PvdI"/>
    <property type="match status" value="1"/>
</dbReference>
<dbReference type="GO" id="GO:0031177">
    <property type="term" value="F:phosphopantetheine binding"/>
    <property type="evidence" value="ECO:0007669"/>
    <property type="project" value="TreeGrafter"/>
</dbReference>
<dbReference type="FunFam" id="3.40.50.980:FF:000001">
    <property type="entry name" value="Non-ribosomal peptide synthetase"/>
    <property type="match status" value="1"/>
</dbReference>
<dbReference type="Pfam" id="PF13193">
    <property type="entry name" value="AMP-binding_C"/>
    <property type="match status" value="1"/>
</dbReference>
<keyword evidence="11" id="KW-1185">Reference proteome</keyword>
<evidence type="ECO:0000256" key="8">
    <source>
        <dbReference type="ARBA" id="ARBA00023268"/>
    </source>
</evidence>
<dbReference type="InterPro" id="IPR006162">
    <property type="entry name" value="Ppantetheine_attach_site"/>
</dbReference>
<name>A0A1X7LV49_9BACL</name>
<dbReference type="InterPro" id="IPR025110">
    <property type="entry name" value="AMP-bd_C"/>
</dbReference>
<dbReference type="Pfam" id="PF00668">
    <property type="entry name" value="Condensation"/>
    <property type="match status" value="2"/>
</dbReference>
<evidence type="ECO:0000313" key="11">
    <source>
        <dbReference type="Proteomes" id="UP000193834"/>
    </source>
</evidence>
<evidence type="ECO:0000313" key="10">
    <source>
        <dbReference type="EMBL" id="SMG57705.1"/>
    </source>
</evidence>
<dbReference type="NCBIfam" id="TIGR01733">
    <property type="entry name" value="AA-adenyl-dom"/>
    <property type="match status" value="1"/>
</dbReference>
<organism evidence="10 11">
    <name type="scientific">Paenibacillus aquistagni</name>
    <dbReference type="NCBI Taxonomy" id="1852522"/>
    <lineage>
        <taxon>Bacteria</taxon>
        <taxon>Bacillati</taxon>
        <taxon>Bacillota</taxon>
        <taxon>Bacilli</taxon>
        <taxon>Bacillales</taxon>
        <taxon>Paenibacillaceae</taxon>
        <taxon>Paenibacillus</taxon>
    </lineage>
</organism>
<sequence length="1510" mass="171794">MNVPTSVQPLGHVTYPLSHPQKRIWYMEQIFPGTSFANIGGPVRIKGAIAFSLLERAILAFIQRHDGLRLQFVPQDEDIRQFVAAHEDAPLDFYDFSKEPDPEASFWSWIDEEAGKPFALTHSKLYYFAMFRISDEDNGYLIKSHHMIADGWSNQLATSQIAELYSKLMDGERIEDAGSAPSYIDYIQDAERYLASPRFTKSKRFWNDKYTSIPEGVTPSAVVSTEGRRYTVELDMERSQRIQSFADAAGISLNTFFVLAYFIYMYKSTQHQDLVVGTPVLNRSGKKEKSMFGMFTSTMPFRYVIPAEDTIANALHAVQKALMECYFHQRYPYDLLAQDLELKKKGYDQLFHTSINYYNTTMAQDVCGMPVDNTEFYNGHQLYELQLVIKHWSRDGGLTLDYDYRLDAYRAEQIEDMSKRLLLIIEQMVDQPERLIRGITLLTEEEQYRELHEHNRTTSAYPKERTVLELFEEQAAKRPEAIAVVHGHEEWSYQQLNKHANRLARVLLQHGAGKASIVGLWMQHSIEAVAAILAVMKTGAAYLPIDPSYPEERIRYMLEDSRAQLVLTNLSDTILMGYAGQVLTYSNLMLDHVHSSNLEHVHAPGDLAYVIYTSGSTGKPKGAMIEQQGLTNYIWWAQKVYVRDHIPTFPLYSSLAFDLTVTSIFTPLICGGRICVYRDDGDEFVLYRIIRDEASTIVKLTPAHLSLLREGNYKQSSVKRFIVGGEDLKTSLAKDITEAFGGHIEIYNEYGPTETVVGCMIHQYDPIQDQRVSVPIGIPADNVTLYILDPDQNPVAAGMIGELYIGGDGVARGYLHREQLTQERFLDNPFVTGKKMYRTGDLVKRLPDGKLEYIGRVDHQVKIRGYRIETGEIEKAITEHERISDAFVMDRENDRLGKYLCAYIVKQGIVENTALKQYLAVTLPSYMVPHVFVELEEIPLTINGKVNRGMLPEPELTLVQENEHASARNSIEAILIEIVRGVLQVEKLGLYDHFYDLGGDSIKAIQVSSRMNKTGYLLKVRDILENPIIEQMALRIEPLMGESLYSQARSEGIVKPLPIMSWFFKQKFEDPAYYHQSVLLEMKAAVDMHAVKAVLLQLAEHHDGLRLQVDLELQELKYHHEPDRLELFQTISLAHIEDDEQQTARMIELGETFKRQFDLRDTLLIGGCLFDLGQNGQRLLITAHHLVIDGVSWRILLEDFADALDRRARGQSCQLPSKTASLKLWSDSVSQLSVSHEEEQYWNAVLEGIRPIPLDMEHGEALIAHSHVLERRWTEQETRTLMHECHQAYGTKPVELMMAALALAAEETFQMDDLVIELESHGREQGHEDIDLSRTIGWFTSMYPVRLTSPMKGAEPHALAARIKSVKEQLRAIPSQGIGFGILQAKQKLALDYDACQLVRFNFLGDFDAAWDNPWFTLAEEGSGLDSSRANARTALLDIQAMIVHQSLRVSVNYSQSQFADVTLHSFMARYEEALAAIISHCAGNEVQEFTPSDFDTVNLSQDELDSLFT</sequence>
<dbReference type="InterPro" id="IPR009081">
    <property type="entry name" value="PP-bd_ACP"/>
</dbReference>